<keyword evidence="1" id="KW-0732">Signal</keyword>
<evidence type="ECO:0008006" key="4">
    <source>
        <dbReference type="Google" id="ProtNLM"/>
    </source>
</evidence>
<dbReference type="Proteomes" id="UP001642540">
    <property type="component" value="Unassembled WGS sequence"/>
</dbReference>
<protein>
    <recommendedName>
        <fullName evidence="4">Chitin-binding type-2 domain-containing protein</fullName>
    </recommendedName>
</protein>
<feature type="signal peptide" evidence="1">
    <location>
        <begin position="1"/>
        <end position="25"/>
    </location>
</feature>
<gene>
    <name evidence="2" type="ORF">ODALV1_LOCUS7506</name>
</gene>
<comment type="caution">
    <text evidence="2">The sequence shown here is derived from an EMBL/GenBank/DDBJ whole genome shotgun (WGS) entry which is preliminary data.</text>
</comment>
<sequence>MFKMAIKGVFLLSITFCLTVSLADGKQLIRLRNGMECPMPGHFRDVQNCRKFYYCPAPGSHIYEAQSHKQEELDKILGAGLMCPEGSIFDESIGVNACNNLDFVKVIPPECLESSYHSTSSAINSGSLHEITTNN</sequence>
<name>A0ABP1Q9P3_9HEXA</name>
<reference evidence="2 3" key="1">
    <citation type="submission" date="2024-08" db="EMBL/GenBank/DDBJ databases">
        <authorList>
            <person name="Cucini C."/>
            <person name="Frati F."/>
        </authorList>
    </citation>
    <scope>NUCLEOTIDE SEQUENCE [LARGE SCALE GENOMIC DNA]</scope>
</reference>
<accession>A0ABP1Q9P3</accession>
<evidence type="ECO:0000313" key="3">
    <source>
        <dbReference type="Proteomes" id="UP001642540"/>
    </source>
</evidence>
<feature type="chain" id="PRO_5047280582" description="Chitin-binding type-2 domain-containing protein" evidence="1">
    <location>
        <begin position="26"/>
        <end position="135"/>
    </location>
</feature>
<keyword evidence="3" id="KW-1185">Reference proteome</keyword>
<evidence type="ECO:0000313" key="2">
    <source>
        <dbReference type="EMBL" id="CAL8089938.1"/>
    </source>
</evidence>
<proteinExistence type="predicted"/>
<evidence type="ECO:0000256" key="1">
    <source>
        <dbReference type="SAM" id="SignalP"/>
    </source>
</evidence>
<organism evidence="2 3">
    <name type="scientific">Orchesella dallaii</name>
    <dbReference type="NCBI Taxonomy" id="48710"/>
    <lineage>
        <taxon>Eukaryota</taxon>
        <taxon>Metazoa</taxon>
        <taxon>Ecdysozoa</taxon>
        <taxon>Arthropoda</taxon>
        <taxon>Hexapoda</taxon>
        <taxon>Collembola</taxon>
        <taxon>Entomobryomorpha</taxon>
        <taxon>Entomobryoidea</taxon>
        <taxon>Orchesellidae</taxon>
        <taxon>Orchesellinae</taxon>
        <taxon>Orchesella</taxon>
    </lineage>
</organism>
<dbReference type="Gene3D" id="2.170.140.10">
    <property type="entry name" value="Chitin binding domain"/>
    <property type="match status" value="1"/>
</dbReference>
<dbReference type="EMBL" id="CAXLJM020000024">
    <property type="protein sequence ID" value="CAL8089938.1"/>
    <property type="molecule type" value="Genomic_DNA"/>
</dbReference>